<keyword evidence="2" id="KW-1185">Reference proteome</keyword>
<dbReference type="Proteomes" id="UP000016934">
    <property type="component" value="Unassembled WGS sequence"/>
</dbReference>
<reference evidence="1 2" key="1">
    <citation type="journal article" date="2012" name="PLoS Pathog.">
        <title>Diverse lifestyles and strategies of plant pathogenesis encoded in the genomes of eighteen Dothideomycetes fungi.</title>
        <authorList>
            <person name="Ohm R.A."/>
            <person name="Feau N."/>
            <person name="Henrissat B."/>
            <person name="Schoch C.L."/>
            <person name="Horwitz B.A."/>
            <person name="Barry K.W."/>
            <person name="Condon B.J."/>
            <person name="Copeland A.C."/>
            <person name="Dhillon B."/>
            <person name="Glaser F."/>
            <person name="Hesse C.N."/>
            <person name="Kosti I."/>
            <person name="LaButti K."/>
            <person name="Lindquist E.A."/>
            <person name="Lucas S."/>
            <person name="Salamov A.A."/>
            <person name="Bradshaw R.E."/>
            <person name="Ciuffetti L."/>
            <person name="Hamelin R.C."/>
            <person name="Kema G.H.J."/>
            <person name="Lawrence C."/>
            <person name="Scott J.A."/>
            <person name="Spatafora J.W."/>
            <person name="Turgeon B.G."/>
            <person name="de Wit P.J.G.M."/>
            <person name="Zhong S."/>
            <person name="Goodwin S.B."/>
            <person name="Grigoriev I.V."/>
        </authorList>
    </citation>
    <scope>NUCLEOTIDE SEQUENCE [LARGE SCALE GENOMIC DNA]</scope>
    <source>
        <strain evidence="2">ND90Pr / ATCC 201652</strain>
    </source>
</reference>
<dbReference type="EMBL" id="KB445647">
    <property type="protein sequence ID" value="EMD62200.1"/>
    <property type="molecule type" value="Genomic_DNA"/>
</dbReference>
<sequence length="696" mass="77286">MAAMAKALADSRILHLILRHLSDMKYKDRRQLGSDQPVEFLEFRPTLVPSILVNKLWADEGTSILWRRYPHLLALDDMAPTRRQWYANKVERLFVLGPPDDETNFDYLHDLNWPNLKTLELEVDWCKHEKGISSMLHVGLQHVEFMGPQSSGSEYIARTILPALFKPNLVSIHIGPDVLDLEDPLLYQVLLDLLDSAPSILDVRIMNAGFSGKDIIFKTLSQRLGLEALQIDLDPGLQLLPYFSGPYALPAPFLSLRRLHIMCYPEIALALLPQLQPIEELQLDIARIPDQVQQEDDADILNRIIAALAQCQQLRSLKINIGQLAVDFPSATSCPALSGVALTKLAAGCPKLEEIGLSTAGPGGIDGSAISSLQFETFCRGLPGLVNLELKFHPQTAINLEFTALGSLGKNCRLLETLRLRISCHLPDLQIVKDASPLQPTDEFSQNSMDTEVGPRMPSMTADLHESKCLLDMESLALSPTTNTPLFQNLKQLAFARPQSILSIASDTYISSSSSQTGSVVDHLVEQSLVRSWAHPLAAQFPRLEILEAWGDWTGQDNETLNYFLPREALLATIWEFLSGVEQDLWDEEEDAEEDIDEVGSGSDWVDAHTDRYSINSYTSLDWDLASLVNEFRTQEDISGRASLDTYDEEPEDMLTPGPILDKDEEPYFRHSDAKNIAASGAGAVNLAPGTVACSV</sequence>
<dbReference type="HOGENOM" id="CLU_024879_0_0_1"/>
<dbReference type="OMA" id="RRQWYAN"/>
<accession>M2SIK7</accession>
<dbReference type="SUPFAM" id="SSF52047">
    <property type="entry name" value="RNI-like"/>
    <property type="match status" value="1"/>
</dbReference>
<dbReference type="RefSeq" id="XP_007702162.1">
    <property type="nucleotide sequence ID" value="XM_007703972.1"/>
</dbReference>
<name>M2SIK7_COCSN</name>
<evidence type="ECO:0000313" key="2">
    <source>
        <dbReference type="Proteomes" id="UP000016934"/>
    </source>
</evidence>
<organism evidence="1 2">
    <name type="scientific">Cochliobolus sativus (strain ND90Pr / ATCC 201652)</name>
    <name type="common">Common root rot and spot blotch fungus</name>
    <name type="synonym">Bipolaris sorokiniana</name>
    <dbReference type="NCBI Taxonomy" id="665912"/>
    <lineage>
        <taxon>Eukaryota</taxon>
        <taxon>Fungi</taxon>
        <taxon>Dikarya</taxon>
        <taxon>Ascomycota</taxon>
        <taxon>Pezizomycotina</taxon>
        <taxon>Dothideomycetes</taxon>
        <taxon>Pleosporomycetidae</taxon>
        <taxon>Pleosporales</taxon>
        <taxon>Pleosporineae</taxon>
        <taxon>Pleosporaceae</taxon>
        <taxon>Bipolaris</taxon>
    </lineage>
</organism>
<dbReference type="OrthoDB" id="2305901at2759"/>
<dbReference type="KEGG" id="bsc:COCSADRAFT_38983"/>
<dbReference type="InterPro" id="IPR032675">
    <property type="entry name" value="LRR_dom_sf"/>
</dbReference>
<dbReference type="AlphaFoldDB" id="M2SIK7"/>
<proteinExistence type="predicted"/>
<protein>
    <submittedName>
        <fullName evidence="1">Uncharacterized protein</fullName>
    </submittedName>
</protein>
<dbReference type="GeneID" id="19139389"/>
<gene>
    <name evidence="1" type="ORF">COCSADRAFT_38983</name>
</gene>
<reference evidence="2" key="2">
    <citation type="journal article" date="2013" name="PLoS Genet.">
        <title>Comparative genome structure, secondary metabolite, and effector coding capacity across Cochliobolus pathogens.</title>
        <authorList>
            <person name="Condon B.J."/>
            <person name="Leng Y."/>
            <person name="Wu D."/>
            <person name="Bushley K.E."/>
            <person name="Ohm R.A."/>
            <person name="Otillar R."/>
            <person name="Martin J."/>
            <person name="Schackwitz W."/>
            <person name="Grimwood J."/>
            <person name="MohdZainudin N."/>
            <person name="Xue C."/>
            <person name="Wang R."/>
            <person name="Manning V.A."/>
            <person name="Dhillon B."/>
            <person name="Tu Z.J."/>
            <person name="Steffenson B.J."/>
            <person name="Salamov A."/>
            <person name="Sun H."/>
            <person name="Lowry S."/>
            <person name="LaButti K."/>
            <person name="Han J."/>
            <person name="Copeland A."/>
            <person name="Lindquist E."/>
            <person name="Barry K."/>
            <person name="Schmutz J."/>
            <person name="Baker S.E."/>
            <person name="Ciuffetti L.M."/>
            <person name="Grigoriev I.V."/>
            <person name="Zhong S."/>
            <person name="Turgeon B.G."/>
        </authorList>
    </citation>
    <scope>NUCLEOTIDE SEQUENCE [LARGE SCALE GENOMIC DNA]</scope>
    <source>
        <strain evidence="2">ND90Pr / ATCC 201652</strain>
    </source>
</reference>
<dbReference type="eggNOG" id="ENOG502TFXI">
    <property type="taxonomic scope" value="Eukaryota"/>
</dbReference>
<dbReference type="Gene3D" id="3.80.10.10">
    <property type="entry name" value="Ribonuclease Inhibitor"/>
    <property type="match status" value="1"/>
</dbReference>
<evidence type="ECO:0000313" key="1">
    <source>
        <dbReference type="EMBL" id="EMD62200.1"/>
    </source>
</evidence>